<reference evidence="2" key="1">
    <citation type="submission" date="2023-03" db="UniProtKB">
        <authorList>
            <consortium name="WormBaseParasite"/>
        </authorList>
    </citation>
    <scope>IDENTIFICATION</scope>
</reference>
<proteinExistence type="predicted"/>
<sequence length="249" mass="29302">MEHTDIGAELITRLMNDNESQLRFLLRTRSEPECPFAEPPMECKPQNLRLQCPRAAKLADLMTKFFNEIIEEIGRPGFSEERISDKCWQLGATHYHKEVWFQEENWMHFHKAFVEAVMFSDKHYQGVICYFSGYSSCDDFFEFKKKHNFTLHRDAHHCIKRIKYEEILWFKLIHFIVRNMKQGFLEEAIHSSIKGVPEVEKNIIPSPRHVTSKDTLLSDGLREDEDSRTESCLESDLRRKYAARAAAGL</sequence>
<accession>A0A9J2Q943</accession>
<dbReference type="Gene3D" id="1.10.490.10">
    <property type="entry name" value="Globins"/>
    <property type="match status" value="1"/>
</dbReference>
<dbReference type="InterPro" id="IPR012292">
    <property type="entry name" value="Globin/Proto"/>
</dbReference>
<name>A0A9J2Q943_ASCLU</name>
<evidence type="ECO:0000313" key="2">
    <source>
        <dbReference type="WBParaSite" id="ALUE_0001810501-mRNA-1"/>
    </source>
</evidence>
<keyword evidence="1" id="KW-1185">Reference proteome</keyword>
<protein>
    <submittedName>
        <fullName evidence="2">Uncharacterized protein</fullName>
    </submittedName>
</protein>
<organism evidence="1 2">
    <name type="scientific">Ascaris lumbricoides</name>
    <name type="common">Giant roundworm</name>
    <dbReference type="NCBI Taxonomy" id="6252"/>
    <lineage>
        <taxon>Eukaryota</taxon>
        <taxon>Metazoa</taxon>
        <taxon>Ecdysozoa</taxon>
        <taxon>Nematoda</taxon>
        <taxon>Chromadorea</taxon>
        <taxon>Rhabditida</taxon>
        <taxon>Spirurina</taxon>
        <taxon>Ascaridomorpha</taxon>
        <taxon>Ascaridoidea</taxon>
        <taxon>Ascarididae</taxon>
        <taxon>Ascaris</taxon>
    </lineage>
</organism>
<dbReference type="GO" id="GO:0019825">
    <property type="term" value="F:oxygen binding"/>
    <property type="evidence" value="ECO:0007669"/>
    <property type="project" value="InterPro"/>
</dbReference>
<dbReference type="GO" id="GO:0020037">
    <property type="term" value="F:heme binding"/>
    <property type="evidence" value="ECO:0007669"/>
    <property type="project" value="InterPro"/>
</dbReference>
<dbReference type="AlphaFoldDB" id="A0A9J2Q943"/>
<evidence type="ECO:0000313" key="1">
    <source>
        <dbReference type="Proteomes" id="UP000036681"/>
    </source>
</evidence>
<dbReference type="Proteomes" id="UP000036681">
    <property type="component" value="Unplaced"/>
</dbReference>
<dbReference type="WBParaSite" id="ALUE_0001810501-mRNA-1">
    <property type="protein sequence ID" value="ALUE_0001810501-mRNA-1"/>
    <property type="gene ID" value="ALUE_0001810501"/>
</dbReference>